<accession>A0A0B7NCS4</accession>
<evidence type="ECO:0000256" key="1">
    <source>
        <dbReference type="SAM" id="MobiDB-lite"/>
    </source>
</evidence>
<dbReference type="EMBL" id="LN729362">
    <property type="protein sequence ID" value="CEP13152.1"/>
    <property type="molecule type" value="Genomic_DNA"/>
</dbReference>
<keyword evidence="3" id="KW-1185">Reference proteome</keyword>
<protein>
    <submittedName>
        <fullName evidence="2">Uncharacterized protein</fullName>
    </submittedName>
</protein>
<feature type="region of interest" description="Disordered" evidence="1">
    <location>
        <begin position="1"/>
        <end position="41"/>
    </location>
</feature>
<evidence type="ECO:0000313" key="3">
    <source>
        <dbReference type="Proteomes" id="UP000054107"/>
    </source>
</evidence>
<feature type="compositionally biased region" description="Polar residues" evidence="1">
    <location>
        <begin position="1"/>
        <end position="15"/>
    </location>
</feature>
<proteinExistence type="predicted"/>
<sequence length="58" mass="6146">GAMVDSCTSRSSASSVGMHRSSKQMDRVEDSNTAGAGDCEMLQRRLPSNVALISVSRD</sequence>
<dbReference type="AlphaFoldDB" id="A0A0B7NCS4"/>
<reference evidence="2 3" key="1">
    <citation type="submission" date="2014-09" db="EMBL/GenBank/DDBJ databases">
        <authorList>
            <person name="Ellenberger Sabrina"/>
        </authorList>
    </citation>
    <scope>NUCLEOTIDE SEQUENCE [LARGE SCALE GENOMIC DNA]</scope>
    <source>
        <strain evidence="2 3">CBS 412.66</strain>
    </source>
</reference>
<dbReference type="Proteomes" id="UP000054107">
    <property type="component" value="Unassembled WGS sequence"/>
</dbReference>
<feature type="non-terminal residue" evidence="2">
    <location>
        <position position="1"/>
    </location>
</feature>
<gene>
    <name evidence="2" type="primary">PARPA_07201.1 scaffold 26758</name>
</gene>
<evidence type="ECO:0000313" key="2">
    <source>
        <dbReference type="EMBL" id="CEP13152.1"/>
    </source>
</evidence>
<name>A0A0B7NCS4_9FUNG</name>
<organism evidence="2 3">
    <name type="scientific">Parasitella parasitica</name>
    <dbReference type="NCBI Taxonomy" id="35722"/>
    <lineage>
        <taxon>Eukaryota</taxon>
        <taxon>Fungi</taxon>
        <taxon>Fungi incertae sedis</taxon>
        <taxon>Mucoromycota</taxon>
        <taxon>Mucoromycotina</taxon>
        <taxon>Mucoromycetes</taxon>
        <taxon>Mucorales</taxon>
        <taxon>Mucorineae</taxon>
        <taxon>Mucoraceae</taxon>
        <taxon>Parasitella</taxon>
    </lineage>
</organism>